<dbReference type="CDD" id="cd01646">
    <property type="entry name" value="RT_Bac_retron_I"/>
    <property type="match status" value="1"/>
</dbReference>
<feature type="transmembrane region" description="Helical" evidence="2">
    <location>
        <begin position="142"/>
        <end position="164"/>
    </location>
</feature>
<accession>A0A1C3E8Y1</accession>
<dbReference type="RefSeq" id="WP_068849276.1">
    <property type="nucleotide sequence ID" value="NZ_LYDR01000124.1"/>
</dbReference>
<organism evidence="4 5">
    <name type="scientific">Planctopirus hydrillae</name>
    <dbReference type="NCBI Taxonomy" id="1841610"/>
    <lineage>
        <taxon>Bacteria</taxon>
        <taxon>Pseudomonadati</taxon>
        <taxon>Planctomycetota</taxon>
        <taxon>Planctomycetia</taxon>
        <taxon>Planctomycetales</taxon>
        <taxon>Planctomycetaceae</taxon>
        <taxon>Planctopirus</taxon>
    </lineage>
</organism>
<keyword evidence="5" id="KW-1185">Reference proteome</keyword>
<gene>
    <name evidence="4" type="ORF">A6X21_07510</name>
</gene>
<feature type="domain" description="Reverse transcriptase" evidence="3">
    <location>
        <begin position="224"/>
        <end position="380"/>
    </location>
</feature>
<protein>
    <recommendedName>
        <fullName evidence="3">Reverse transcriptase domain-containing protein</fullName>
    </recommendedName>
</protein>
<sequence length="515" mass="59019">MAKKKSVKKVPPPRRPVPPPPPSVSSDFVSLDTLYQAYRKAKVDVFYERSQPLSQEFCEYERNLHANLTVLQATLTQPGADWFKSIDFIGEYGFIPKGLQIPEPDGDQDSAAHFSVSNPDDAWDVMLESLDGKLPTAEFRPVALFTVNMYVVCALWVNLVGHMFDACLDRSARGSRLRRLRKTSEQLGAGEYHRTAPGSFKPYIHGYKAWRGKGLRAIRNELAEDRRVVAITMDLKAFYHSIDPHFILRPEFLQAIRFNRINGRDLTFEEFAFTKQIVEAFVVWGRSLPHLNPQGPPGLPVGASAPRIVANVLLAEFDRRAQSSLDPVYYSRYVDDIFLVLRDNGRMRTAERVLQHLQDRLKHILQWNEDKSSLVLNFPYSEGCNLLFQKKKQRIFLLAGEIGADLLDTIQNQIDEVSSEWRLLPDLTALEKSPAAKVLTAARNSTERADTLRKADQLSLKRLSFSVMLRQYDILAHDLPAAEWKRERENFYRFVERHVLTPLRILETIRKVVLT</sequence>
<keyword evidence="2" id="KW-1133">Transmembrane helix</keyword>
<dbReference type="OrthoDB" id="9780724at2"/>
<proteinExistence type="predicted"/>
<name>A0A1C3E8Y1_9PLAN</name>
<keyword evidence="2" id="KW-0472">Membrane</keyword>
<evidence type="ECO:0000313" key="4">
    <source>
        <dbReference type="EMBL" id="ODA29728.1"/>
    </source>
</evidence>
<evidence type="ECO:0000313" key="5">
    <source>
        <dbReference type="Proteomes" id="UP000094828"/>
    </source>
</evidence>
<feature type="compositionally biased region" description="Basic residues" evidence="1">
    <location>
        <begin position="1"/>
        <end position="12"/>
    </location>
</feature>
<comment type="caution">
    <text evidence="4">The sequence shown here is derived from an EMBL/GenBank/DDBJ whole genome shotgun (WGS) entry which is preliminary data.</text>
</comment>
<dbReference type="AlphaFoldDB" id="A0A1C3E8Y1"/>
<feature type="region of interest" description="Disordered" evidence="1">
    <location>
        <begin position="1"/>
        <end position="24"/>
    </location>
</feature>
<dbReference type="Pfam" id="PF00078">
    <property type="entry name" value="RVT_1"/>
    <property type="match status" value="1"/>
</dbReference>
<evidence type="ECO:0000256" key="2">
    <source>
        <dbReference type="SAM" id="Phobius"/>
    </source>
</evidence>
<dbReference type="STRING" id="1841610.A6X21_07510"/>
<dbReference type="Proteomes" id="UP000094828">
    <property type="component" value="Unassembled WGS sequence"/>
</dbReference>
<reference evidence="4 5" key="1">
    <citation type="submission" date="2016-05" db="EMBL/GenBank/DDBJ databases">
        <title>Genomic and physiological characterization of Planctopirus sp. isolated from fresh water lake.</title>
        <authorList>
            <person name="Subhash Y."/>
            <person name="Ramana C."/>
        </authorList>
    </citation>
    <scope>NUCLEOTIDE SEQUENCE [LARGE SCALE GENOMIC DNA]</scope>
    <source>
        <strain evidence="4 5">JC280</strain>
    </source>
</reference>
<keyword evidence="2" id="KW-0812">Transmembrane</keyword>
<dbReference type="EMBL" id="LYDR01000124">
    <property type="protein sequence ID" value="ODA29728.1"/>
    <property type="molecule type" value="Genomic_DNA"/>
</dbReference>
<dbReference type="InterPro" id="IPR000477">
    <property type="entry name" value="RT_dom"/>
</dbReference>
<evidence type="ECO:0000259" key="3">
    <source>
        <dbReference type="Pfam" id="PF00078"/>
    </source>
</evidence>
<feature type="compositionally biased region" description="Pro residues" evidence="1">
    <location>
        <begin position="13"/>
        <end position="23"/>
    </location>
</feature>
<evidence type="ECO:0000256" key="1">
    <source>
        <dbReference type="SAM" id="MobiDB-lite"/>
    </source>
</evidence>